<dbReference type="InterPro" id="IPR004020">
    <property type="entry name" value="DAPIN"/>
</dbReference>
<dbReference type="InterPro" id="IPR027417">
    <property type="entry name" value="P-loop_NTPase"/>
</dbReference>
<protein>
    <recommendedName>
        <fullName evidence="13">NACHT, LRR and PYD domains-containing protein 12-like</fullName>
    </recommendedName>
</protein>
<dbReference type="OrthoDB" id="120976at2759"/>
<dbReference type="SMART" id="SM01288">
    <property type="entry name" value="FISNA"/>
    <property type="match status" value="1"/>
</dbReference>
<dbReference type="Pfam" id="PF14484">
    <property type="entry name" value="FISNA"/>
    <property type="match status" value="1"/>
</dbReference>
<dbReference type="InterPro" id="IPR013320">
    <property type="entry name" value="ConA-like_dom_sf"/>
</dbReference>
<keyword evidence="12" id="KW-1185">Reference proteome</keyword>
<keyword evidence="3" id="KW-0433">Leucine-rich repeat</keyword>
<evidence type="ECO:0000256" key="6">
    <source>
        <dbReference type="ARBA" id="ARBA00022840"/>
    </source>
</evidence>
<dbReference type="PROSITE" id="PS50188">
    <property type="entry name" value="B302_SPRY"/>
    <property type="match status" value="1"/>
</dbReference>
<dbReference type="InterPro" id="IPR051261">
    <property type="entry name" value="NLR"/>
</dbReference>
<comment type="caution">
    <text evidence="11">The sequence shown here is derived from an EMBL/GenBank/DDBJ whole genome shotgun (WGS) entry which is preliminary data.</text>
</comment>
<dbReference type="Gene3D" id="1.10.533.10">
    <property type="entry name" value="Death Domain, Fas"/>
    <property type="match status" value="1"/>
</dbReference>
<dbReference type="Gene3D" id="2.60.120.920">
    <property type="match status" value="1"/>
</dbReference>
<proteinExistence type="predicted"/>
<evidence type="ECO:0008006" key="13">
    <source>
        <dbReference type="Google" id="ProtNLM"/>
    </source>
</evidence>
<evidence type="ECO:0000259" key="8">
    <source>
        <dbReference type="PROSITE" id="PS50188"/>
    </source>
</evidence>
<dbReference type="CDD" id="cd16040">
    <property type="entry name" value="SPRY_PRY_SNTX"/>
    <property type="match status" value="1"/>
</dbReference>
<dbReference type="GO" id="GO:0005737">
    <property type="term" value="C:cytoplasm"/>
    <property type="evidence" value="ECO:0007669"/>
    <property type="project" value="UniProtKB-SubCell"/>
</dbReference>
<feature type="domain" description="Pyrin" evidence="9">
    <location>
        <begin position="190"/>
        <end position="305"/>
    </location>
</feature>
<dbReference type="PROSITE" id="PS50824">
    <property type="entry name" value="DAPIN"/>
    <property type="match status" value="1"/>
</dbReference>
<dbReference type="FunFam" id="3.80.10.10:FF:000100">
    <property type="entry name" value="Si:dkey-11n14.1"/>
    <property type="match status" value="1"/>
</dbReference>
<feature type="domain" description="B30.2/SPRY" evidence="8">
    <location>
        <begin position="1202"/>
        <end position="1416"/>
    </location>
</feature>
<dbReference type="EMBL" id="JAFJMO010000011">
    <property type="protein sequence ID" value="KAJ8262704.1"/>
    <property type="molecule type" value="Genomic_DNA"/>
</dbReference>
<dbReference type="SMART" id="SM00449">
    <property type="entry name" value="SPRY"/>
    <property type="match status" value="1"/>
</dbReference>
<evidence type="ECO:0000256" key="1">
    <source>
        <dbReference type="ARBA" id="ARBA00004496"/>
    </source>
</evidence>
<feature type="domain" description="NACHT" evidence="10">
    <location>
        <begin position="397"/>
        <end position="531"/>
    </location>
</feature>
<evidence type="ECO:0000256" key="7">
    <source>
        <dbReference type="SAM" id="MobiDB-lite"/>
    </source>
</evidence>
<dbReference type="SUPFAM" id="SSF52047">
    <property type="entry name" value="RNI-like"/>
    <property type="match status" value="1"/>
</dbReference>
<dbReference type="Gene3D" id="3.80.10.10">
    <property type="entry name" value="Ribonuclease Inhibitor"/>
    <property type="match status" value="2"/>
</dbReference>
<dbReference type="Pfam" id="PF17779">
    <property type="entry name" value="WHD_NOD2"/>
    <property type="match status" value="1"/>
</dbReference>
<dbReference type="InterPro" id="IPR001611">
    <property type="entry name" value="Leu-rich_rpt"/>
</dbReference>
<keyword evidence="2" id="KW-0963">Cytoplasm</keyword>
<keyword evidence="6" id="KW-0067">ATP-binding</keyword>
<comment type="subcellular location">
    <subcellularLocation>
        <location evidence="1">Cytoplasm</location>
    </subcellularLocation>
</comment>
<dbReference type="InterPro" id="IPR001870">
    <property type="entry name" value="B30.2/SPRY"/>
</dbReference>
<dbReference type="PANTHER" id="PTHR24106">
    <property type="entry name" value="NACHT, LRR AND CARD DOMAINS-CONTAINING"/>
    <property type="match status" value="1"/>
</dbReference>
<dbReference type="InterPro" id="IPR007111">
    <property type="entry name" value="NACHT_NTPase"/>
</dbReference>
<organism evidence="11 12">
    <name type="scientific">Conger conger</name>
    <name type="common">Conger eel</name>
    <name type="synonym">Muraena conger</name>
    <dbReference type="NCBI Taxonomy" id="82655"/>
    <lineage>
        <taxon>Eukaryota</taxon>
        <taxon>Metazoa</taxon>
        <taxon>Chordata</taxon>
        <taxon>Craniata</taxon>
        <taxon>Vertebrata</taxon>
        <taxon>Euteleostomi</taxon>
        <taxon>Actinopterygii</taxon>
        <taxon>Neopterygii</taxon>
        <taxon>Teleostei</taxon>
        <taxon>Anguilliformes</taxon>
        <taxon>Congridae</taxon>
        <taxon>Conger</taxon>
    </lineage>
</organism>
<dbReference type="PROSITE" id="PS50837">
    <property type="entry name" value="NACHT"/>
    <property type="match status" value="1"/>
</dbReference>
<evidence type="ECO:0000313" key="11">
    <source>
        <dbReference type="EMBL" id="KAJ8262704.1"/>
    </source>
</evidence>
<dbReference type="InterPro" id="IPR003877">
    <property type="entry name" value="SPRY_dom"/>
</dbReference>
<dbReference type="GO" id="GO:0005524">
    <property type="term" value="F:ATP binding"/>
    <property type="evidence" value="ECO:0007669"/>
    <property type="project" value="UniProtKB-KW"/>
</dbReference>
<reference evidence="11" key="1">
    <citation type="journal article" date="2023" name="Science">
        <title>Genome structures resolve the early diversification of teleost fishes.</title>
        <authorList>
            <person name="Parey E."/>
            <person name="Louis A."/>
            <person name="Montfort J."/>
            <person name="Bouchez O."/>
            <person name="Roques C."/>
            <person name="Iampietro C."/>
            <person name="Lluch J."/>
            <person name="Castinel A."/>
            <person name="Donnadieu C."/>
            <person name="Desvignes T."/>
            <person name="Floi Bucao C."/>
            <person name="Jouanno E."/>
            <person name="Wen M."/>
            <person name="Mejri S."/>
            <person name="Dirks R."/>
            <person name="Jansen H."/>
            <person name="Henkel C."/>
            <person name="Chen W.J."/>
            <person name="Zahm M."/>
            <person name="Cabau C."/>
            <person name="Klopp C."/>
            <person name="Thompson A.W."/>
            <person name="Robinson-Rechavi M."/>
            <person name="Braasch I."/>
            <person name="Lecointre G."/>
            <person name="Bobe J."/>
            <person name="Postlethwait J.H."/>
            <person name="Berthelot C."/>
            <person name="Roest Crollius H."/>
            <person name="Guiguen Y."/>
        </authorList>
    </citation>
    <scope>NUCLEOTIDE SEQUENCE</scope>
    <source>
        <strain evidence="11">Concon-B</strain>
    </source>
</reference>
<dbReference type="Pfam" id="PF13516">
    <property type="entry name" value="LRR_6"/>
    <property type="match status" value="5"/>
</dbReference>
<evidence type="ECO:0000256" key="5">
    <source>
        <dbReference type="ARBA" id="ARBA00022741"/>
    </source>
</evidence>
<dbReference type="InterPro" id="IPR032675">
    <property type="entry name" value="LRR_dom_sf"/>
</dbReference>
<dbReference type="InterPro" id="IPR041267">
    <property type="entry name" value="NLRP_HD2"/>
</dbReference>
<dbReference type="SUPFAM" id="SSF49899">
    <property type="entry name" value="Concanavalin A-like lectins/glucanases"/>
    <property type="match status" value="1"/>
</dbReference>
<dbReference type="Pfam" id="PF05729">
    <property type="entry name" value="NACHT"/>
    <property type="match status" value="1"/>
</dbReference>
<evidence type="ECO:0000313" key="12">
    <source>
        <dbReference type="Proteomes" id="UP001152803"/>
    </source>
</evidence>
<keyword evidence="5" id="KW-0547">Nucleotide-binding</keyword>
<evidence type="ECO:0000256" key="2">
    <source>
        <dbReference type="ARBA" id="ARBA00022490"/>
    </source>
</evidence>
<dbReference type="InterPro" id="IPR011029">
    <property type="entry name" value="DEATH-like_dom_sf"/>
</dbReference>
<dbReference type="FunFam" id="3.40.50.300:FF:000210">
    <property type="entry name" value="Si:dkey-16p6.1"/>
    <property type="match status" value="1"/>
</dbReference>
<dbReference type="SMART" id="SM00589">
    <property type="entry name" value="PRY"/>
    <property type="match status" value="1"/>
</dbReference>
<dbReference type="Pfam" id="PF13765">
    <property type="entry name" value="PRY"/>
    <property type="match status" value="1"/>
</dbReference>
<feature type="region of interest" description="Disordered" evidence="7">
    <location>
        <begin position="1"/>
        <end position="34"/>
    </location>
</feature>
<sequence length="1416" mass="158813">MFQSPEIGDAVSQMSLSEEPETEGATLSTDRKRAQVEWAPVPSCLSMKNDPSMEPPLRREVTGDQRVQVERAGSPVSSCLSMKTDHSMSHPIDFRGECTGDQRVQVERAGSPVPSCLSMKNDHSMSHPIDFRGECTGDQRAQRERAGSPVPSCLSMKSDHSMSNPINFRGQFTGDQRVQESFEEKIPEKLSSPKQSLLHTLVELKKNGKFKLFQSHLSQDCPECFKTLSEDPSVLEKFMKMKESFKSHQSHDYLECSEREQEVLYIVEKMLESCGSERSLKITLHILRNMKQKHLADKLKRDEQHNQSIKRVQQELKTHLKKKFEYIFEGSAMQGHSTLFNEIYTELYITEGGSGRVNNEHEVRQIEMASKRQTTQETPILCNDIFKPLPGQEKCIRTVLTKGIAGIGKTISVQKFILDWAEGKANQDIDFIFTLPFRDLNLKKERAFSLMQLLQHYFPQLKEIQSVESDEVKVVFIFDGLDECRLPLHFQSNDICCDITVSSSVDVLLTNLIKGNLLPSALLWITSRPAATSQIPPECIHQVTEVRGFNEPQKEEYFRKRIRDQSQASRIISHIQSSMSLYIMCHIPVFCWISATVLETMLGKVASGDLPKTLTEMYTHFLLIQTNVKNLKYRGSDETNPKTSASDTEIILKLGQLAFQQLEKGNLIFYEEDLRDSGIDVSEASVYSGVCTEIFKEECGLDQETVYCFVHLSIQEYLAALFVFNSCVNENRNVLRADESKPHSDRVQLSELCETAVDQALWSKNGHLDLFLRFLLGFSLDSIQPLLGGLLTQTGRTSGWKTKLLKRRQTESRSGSIKKRVQYIKEKIKCESSAERIINLFHCLNELNDNSRVEEIQNSLRSGKLNKELEPHQCSALAFVLLMSEEILDEFDLKTYNTSKAGHQRLVPVVRNCRKAILNSCALTEESCDIVASALQSSNSPLRDLDLSNNNLGDSGVKLLWAGLMSPNCKLQRLGLNSWDLTEESCKVVASALQSSNSPLRDLDLSNNNLRDSGVKLLCAGLSPNCKLQRLGLNSCALTKESCKVVASVLQSSNSSLRDLDLSNNSLGDAGVKLLCAGLMSPNCKLQSVGLGWCNLTGDCCHVLASVLCSPHSQLSDLELRDNELQDSGVRALSAGLEDPHCKLQRLGLSGCGVRQRGCDSLASALCSNPSHLRELDLRYNHPGDSGERALSAAKLDTLTLLVEHGGENRIKPGPRKYGCRLTLDPNTVHRALSLSEGNKKVTHTWGREKPYPDQTERFESMHQVMCRESVCERCYWEAECSVPEEGRVAIGVTYEGISRKGRADDCGFGLNKNSWSLRCDKHRYTVWHNNNHTTLPAPPFPYRRAVCDDGAGRGVCVYRVGVCVDHQAGTLSFYSISDSDTLTLLHTFHTHFTQHTPLCAGFYMYDSSVSLCQLE</sequence>
<dbReference type="InterPro" id="IPR041075">
    <property type="entry name" value="NOD1/2_WH"/>
</dbReference>
<accession>A0A9Q1HTX3</accession>
<dbReference type="InterPro" id="IPR029495">
    <property type="entry name" value="NACHT-assoc"/>
</dbReference>
<dbReference type="Pfam" id="PF00622">
    <property type="entry name" value="SPRY"/>
    <property type="match status" value="1"/>
</dbReference>
<evidence type="ECO:0000256" key="4">
    <source>
        <dbReference type="ARBA" id="ARBA00022737"/>
    </source>
</evidence>
<dbReference type="InterPro" id="IPR006574">
    <property type="entry name" value="PRY"/>
</dbReference>
<evidence type="ECO:0000259" key="9">
    <source>
        <dbReference type="PROSITE" id="PS50824"/>
    </source>
</evidence>
<evidence type="ECO:0000256" key="3">
    <source>
        <dbReference type="ARBA" id="ARBA00022614"/>
    </source>
</evidence>
<dbReference type="SMART" id="SM00368">
    <property type="entry name" value="LRR_RI"/>
    <property type="match status" value="9"/>
</dbReference>
<keyword evidence="4" id="KW-0677">Repeat</keyword>
<gene>
    <name evidence="11" type="ORF">COCON_G00151610</name>
</gene>
<dbReference type="InterPro" id="IPR043136">
    <property type="entry name" value="B30.2/SPRY_sf"/>
</dbReference>
<name>A0A9Q1HTX3_CONCO</name>
<dbReference type="CDD" id="cd00116">
    <property type="entry name" value="LRR_RI"/>
    <property type="match status" value="1"/>
</dbReference>
<dbReference type="Pfam" id="PF17776">
    <property type="entry name" value="NLRC4_HD2"/>
    <property type="match status" value="1"/>
</dbReference>
<dbReference type="Proteomes" id="UP001152803">
    <property type="component" value="Unassembled WGS sequence"/>
</dbReference>
<evidence type="ECO:0000259" key="10">
    <source>
        <dbReference type="PROSITE" id="PS50837"/>
    </source>
</evidence>
<dbReference type="Gene3D" id="3.40.50.300">
    <property type="entry name" value="P-loop containing nucleotide triphosphate hydrolases"/>
    <property type="match status" value="1"/>
</dbReference>